<evidence type="ECO:0000313" key="1">
    <source>
        <dbReference type="EMBL" id="SVD93689.1"/>
    </source>
</evidence>
<name>A0A382ZEP7_9ZZZZ</name>
<reference evidence="1" key="1">
    <citation type="submission" date="2018-05" db="EMBL/GenBank/DDBJ databases">
        <authorList>
            <person name="Lanie J.A."/>
            <person name="Ng W.-L."/>
            <person name="Kazmierczak K.M."/>
            <person name="Andrzejewski T.M."/>
            <person name="Davidsen T.M."/>
            <person name="Wayne K.J."/>
            <person name="Tettelin H."/>
            <person name="Glass J.I."/>
            <person name="Rusch D."/>
            <person name="Podicherti R."/>
            <person name="Tsui H.-C.T."/>
            <person name="Winkler M.E."/>
        </authorList>
    </citation>
    <scope>NUCLEOTIDE SEQUENCE</scope>
</reference>
<protein>
    <submittedName>
        <fullName evidence="1">Uncharacterized protein</fullName>
    </submittedName>
</protein>
<organism evidence="1">
    <name type="scientific">marine metagenome</name>
    <dbReference type="NCBI Taxonomy" id="408172"/>
    <lineage>
        <taxon>unclassified sequences</taxon>
        <taxon>metagenomes</taxon>
        <taxon>ecological metagenomes</taxon>
    </lineage>
</organism>
<dbReference type="EMBL" id="UINC01183109">
    <property type="protein sequence ID" value="SVD93689.1"/>
    <property type="molecule type" value="Genomic_DNA"/>
</dbReference>
<proteinExistence type="predicted"/>
<gene>
    <name evidence="1" type="ORF">METZ01_LOCUS446543</name>
</gene>
<sequence length="222" mass="25402">MNYSCVQSIAEPESKKIEILNTSIELDRFENELYLQIETNQNYSQNFIHEVFMELTYIGDVVHDYSKTFKLYDNGENGDLISANGIYTLLTHADTVVLPDIDPEITNIDIAKNFMLDETDPDSLDISVTINGKAFRCIASVLDIFNKTTFLDTNVNLDNSYIELMINSDYMYMDNPQTSVCDRSQKGTPDPDAFESYFEWANGILSNNNSSEFVFYTQIPFN</sequence>
<accession>A0A382ZEP7</accession>
<dbReference type="AlphaFoldDB" id="A0A382ZEP7"/>
<feature type="non-terminal residue" evidence="1">
    <location>
        <position position="222"/>
    </location>
</feature>